<dbReference type="GO" id="GO:0046872">
    <property type="term" value="F:metal ion binding"/>
    <property type="evidence" value="ECO:0007669"/>
    <property type="project" value="InterPro"/>
</dbReference>
<accession>A0A7H1BJM1</accession>
<name>A0A7H1BJM1_9ACTN</name>
<keyword evidence="3" id="KW-1185">Reference proteome</keyword>
<dbReference type="AlphaFoldDB" id="A0A7H1BJM1"/>
<proteinExistence type="inferred from homology"/>
<dbReference type="GO" id="GO:0006801">
    <property type="term" value="P:superoxide metabolic process"/>
    <property type="evidence" value="ECO:0007669"/>
    <property type="project" value="InterPro"/>
</dbReference>
<dbReference type="Gene3D" id="2.60.40.200">
    <property type="entry name" value="Superoxide dismutase, copper/zinc binding domain"/>
    <property type="match status" value="1"/>
</dbReference>
<evidence type="ECO:0000313" key="3">
    <source>
        <dbReference type="Proteomes" id="UP000516428"/>
    </source>
</evidence>
<dbReference type="PROSITE" id="PS00332">
    <property type="entry name" value="SOD_CU_ZN_2"/>
    <property type="match status" value="1"/>
</dbReference>
<evidence type="ECO:0000256" key="1">
    <source>
        <dbReference type="ARBA" id="ARBA00010457"/>
    </source>
</evidence>
<dbReference type="InterPro" id="IPR018152">
    <property type="entry name" value="SOD_Cu/Zn_BS"/>
</dbReference>
<comment type="similarity">
    <text evidence="1">Belongs to the Cu-Zn superoxide dismutase family.</text>
</comment>
<protein>
    <submittedName>
        <fullName evidence="2">Superoxide dismutase family protein</fullName>
    </submittedName>
</protein>
<dbReference type="KEGG" id="sxn:IAG42_24740"/>
<organism evidence="2 3">
    <name type="scientific">Streptomyces xanthii</name>
    <dbReference type="NCBI Taxonomy" id="2768069"/>
    <lineage>
        <taxon>Bacteria</taxon>
        <taxon>Bacillati</taxon>
        <taxon>Actinomycetota</taxon>
        <taxon>Actinomycetes</taxon>
        <taxon>Kitasatosporales</taxon>
        <taxon>Streptomycetaceae</taxon>
        <taxon>Streptomyces</taxon>
    </lineage>
</organism>
<dbReference type="EMBL" id="CP061281">
    <property type="protein sequence ID" value="QNS08926.1"/>
    <property type="molecule type" value="Genomic_DNA"/>
</dbReference>
<dbReference type="RefSeq" id="WP_188341582.1">
    <property type="nucleotide sequence ID" value="NZ_CP061281.1"/>
</dbReference>
<dbReference type="SUPFAM" id="SSF49329">
    <property type="entry name" value="Cu,Zn superoxide dismutase-like"/>
    <property type="match status" value="1"/>
</dbReference>
<evidence type="ECO:0000313" key="2">
    <source>
        <dbReference type="EMBL" id="QNS08926.1"/>
    </source>
</evidence>
<dbReference type="Proteomes" id="UP000516428">
    <property type="component" value="Chromosome"/>
</dbReference>
<reference evidence="2 3" key="1">
    <citation type="submission" date="2020-09" db="EMBL/GenBank/DDBJ databases">
        <title>A novel species.</title>
        <authorList>
            <person name="Gao J."/>
        </authorList>
    </citation>
    <scope>NUCLEOTIDE SEQUENCE [LARGE SCALE GENOMIC DNA]</scope>
    <source>
        <strain evidence="2 3">CRXT-Y-14</strain>
    </source>
</reference>
<gene>
    <name evidence="2" type="ORF">IAG42_24740</name>
</gene>
<sequence length="183" mass="18638">MVTGMVSGVLAAAVLATGGAGVAGGAPGGGGSDAYWLRVEGRFAPPTAFVPSAAVTYDDRLVPPGASIEVEQEGGRGDMTVRLAVEGLEPGRAYGAHVHREPCGADPEAAGGHYRHEEDPGRADAANEVWLDFTTDRAGDGRAVVHKAWGLRRGEADSVVLHDAPGGAGHRVACFTVPFASLG</sequence>
<dbReference type="InterPro" id="IPR036423">
    <property type="entry name" value="SOD-like_Cu/Zn_dom_sf"/>
</dbReference>